<protein>
    <recommendedName>
        <fullName evidence="6">Chromosome partition protein Smc</fullName>
    </recommendedName>
</protein>
<dbReference type="InterPro" id="IPR011890">
    <property type="entry name" value="SMC_prok"/>
</dbReference>
<evidence type="ECO:0000256" key="1">
    <source>
        <dbReference type="ARBA" id="ARBA00022490"/>
    </source>
</evidence>
<dbReference type="CDD" id="cd03278">
    <property type="entry name" value="ABC_SMC_barmotin"/>
    <property type="match status" value="1"/>
</dbReference>
<evidence type="ECO:0000256" key="4">
    <source>
        <dbReference type="ARBA" id="ARBA00023054"/>
    </source>
</evidence>
<evidence type="ECO:0000256" key="2">
    <source>
        <dbReference type="ARBA" id="ARBA00022741"/>
    </source>
</evidence>
<proteinExistence type="inferred from homology"/>
<evidence type="ECO:0000256" key="3">
    <source>
        <dbReference type="ARBA" id="ARBA00022840"/>
    </source>
</evidence>
<dbReference type="InterPro" id="IPR024704">
    <property type="entry name" value="SMC"/>
</dbReference>
<gene>
    <name evidence="6 9" type="primary">smc</name>
    <name evidence="9" type="ORF">RM531_02045</name>
</gene>
<dbReference type="Proteomes" id="UP001259982">
    <property type="component" value="Unassembled WGS sequence"/>
</dbReference>
<keyword evidence="1 6" id="KW-0963">Cytoplasm</keyword>
<dbReference type="PANTHER" id="PTHR43977">
    <property type="entry name" value="STRUCTURAL MAINTENANCE OF CHROMOSOMES PROTEIN 3"/>
    <property type="match status" value="1"/>
</dbReference>
<dbReference type="Pfam" id="PF02463">
    <property type="entry name" value="SMC_N"/>
    <property type="match status" value="1"/>
</dbReference>
<dbReference type="HAMAP" id="MF_01894">
    <property type="entry name" value="Smc_prok"/>
    <property type="match status" value="1"/>
</dbReference>
<keyword evidence="2 6" id="KW-0547">Nucleotide-binding</keyword>
<evidence type="ECO:0000313" key="9">
    <source>
        <dbReference type="EMBL" id="MDT0617249.1"/>
    </source>
</evidence>
<dbReference type="InterPro" id="IPR027417">
    <property type="entry name" value="P-loop_NTPase"/>
</dbReference>
<keyword evidence="10" id="KW-1185">Reference proteome</keyword>
<reference evidence="9 10" key="1">
    <citation type="submission" date="2023-09" db="EMBL/GenBank/DDBJ databases">
        <authorList>
            <person name="Rey-Velasco X."/>
        </authorList>
    </citation>
    <scope>NUCLEOTIDE SEQUENCE [LARGE SCALE GENOMIC DNA]</scope>
    <source>
        <strain evidence="9 10">P385</strain>
    </source>
</reference>
<evidence type="ECO:0000256" key="5">
    <source>
        <dbReference type="ARBA" id="ARBA00023125"/>
    </source>
</evidence>
<comment type="domain">
    <text evidence="6">Contains large globular domains required for ATP hydrolysis at each terminus and a third globular domain forming a flexible hinge near the middle of the molecule. These domains are separated by coiled-coil structures.</text>
</comment>
<dbReference type="SUPFAM" id="SSF90257">
    <property type="entry name" value="Myosin rod fragments"/>
    <property type="match status" value="1"/>
</dbReference>
<comment type="similarity">
    <text evidence="6">Belongs to the SMC family.</text>
</comment>
<evidence type="ECO:0000256" key="7">
    <source>
        <dbReference type="SAM" id="MobiDB-lite"/>
    </source>
</evidence>
<feature type="coiled-coil region" evidence="6">
    <location>
        <begin position="877"/>
        <end position="932"/>
    </location>
</feature>
<comment type="function">
    <text evidence="6">Required for chromosome condensation and partitioning.</text>
</comment>
<evidence type="ECO:0000259" key="8">
    <source>
        <dbReference type="Pfam" id="PF02463"/>
    </source>
</evidence>
<dbReference type="PIRSF" id="PIRSF005719">
    <property type="entry name" value="SMC"/>
    <property type="match status" value="1"/>
</dbReference>
<dbReference type="Gene3D" id="1.10.287.1490">
    <property type="match status" value="1"/>
</dbReference>
<feature type="region of interest" description="Disordered" evidence="7">
    <location>
        <begin position="370"/>
        <end position="397"/>
    </location>
</feature>
<keyword evidence="4 6" id="KW-0175">Coiled coil</keyword>
<comment type="subcellular location">
    <subcellularLocation>
        <location evidence="6">Cytoplasm</location>
    </subcellularLocation>
</comment>
<dbReference type="EMBL" id="JAVRHY010000002">
    <property type="protein sequence ID" value="MDT0617249.1"/>
    <property type="molecule type" value="Genomic_DNA"/>
</dbReference>
<dbReference type="RefSeq" id="WP_311656915.1">
    <property type="nucleotide sequence ID" value="NZ_JAVRHY010000002.1"/>
</dbReference>
<feature type="coiled-coil region" evidence="6">
    <location>
        <begin position="689"/>
        <end position="849"/>
    </location>
</feature>
<dbReference type="NCBIfam" id="TIGR02168">
    <property type="entry name" value="SMC_prok_B"/>
    <property type="match status" value="1"/>
</dbReference>
<sequence>MRLTAIKLAGFKSFVEPTTLRLTSNLAGIVGPNGCGKSNVIDAVRWVTGESSAKQLRGEALEDVIFNGSRSRKPVGRASVELLFDNSDGKLGGQYAGFAEIAIRRELSRDGQSQYRINGARCRRRDVVDLFLGTGLGGRSNYAVIEQGSVNRLIEARPEDMRQVLEEAAGISRYKERRRETENRIRHTRENLDRLNDLISEVTQRLAQLQRQAANAEKYKQYKSEERRLRAELLALRWRELDGEAEHQQTQLDASKRELETQREQARDLAERRQTEQAEQQRATQASQQQQADFYAAEAEVARVEQSLAHARELARVKQAETRDMEGQLEDLDQRIDAAGRERTQLQQAIDDQGRQLEAAVAEHKQAQARLGSAEQAAEEGEGAWESLAGDENNPLQRAETERARLEHLEQNLGALGERLDRLLAERGRIDDDGPKQALTDVEEALQALAGDLETAREDQQSAEADLTRLRDNRRAVDTTLHETRDALAAARGRLSSLEALQQAALREDDQELREWLTARSWDDAASAAHQLRVADGWEAAAEAALGGFLRALCLPNLDARVGEVSEWPGQGLTLIHQDREDRGPHGAGGPRGTRSLSSVLSGPTVLRQLAQRIFLVENERDAHDLVDQLQPGQMLVTRAGFCLGPGWLRVPRQDSDEPGVLKREQAIDGLRKEIDRLAATETDRADELDGLRQRIQAAETRRTELTERLDDLRRRHGERLAERQGLTVRVEQIQRRRRELDAEIEDLTRQRKEHEQAVSQARERLDGTAEAARDFVQRRQALQEQLREQREQRDRARRECDEVAQRQQNLRLEVTGKRSALEAAEQRLADLRQRRTRSAERLQSLQAELAQSAPETDLSHARAEAESRREAACKALEAARTGLADIEARVADLSQRAQGLETGLEAARERVQQARVAFESASVRRQTLEEQLAEAGYAPRPLCDELAEDAGPADWEEKLESLERRIQRLGAINLAAIEEFETEKEREEYLQGQYDDLMEALGTLEQAIAKIDRETRSRFRDTYEQVNQRLGALFPVLFGGGEARLELTEDDLLATGVRIMARPPGKRNASIQMLSGGEKALTAVALLFALFELNPAPFCMLDEIDAPLDDANVSRFCDLVGRMADQVQFIVITHNKLTMELVQQLHGVTMQEPGVSRLVSVDIDQALEMAS</sequence>
<dbReference type="SUPFAM" id="SSF52540">
    <property type="entry name" value="P-loop containing nucleoside triphosphate hydrolases"/>
    <property type="match status" value="1"/>
</dbReference>
<dbReference type="Gene3D" id="3.40.50.300">
    <property type="entry name" value="P-loop containing nucleotide triphosphate hydrolases"/>
    <property type="match status" value="2"/>
</dbReference>
<feature type="compositionally biased region" description="Low complexity" evidence="7">
    <location>
        <begin position="277"/>
        <end position="291"/>
    </location>
</feature>
<keyword evidence="3 6" id="KW-0067">ATP-binding</keyword>
<feature type="region of interest" description="Disordered" evidence="7">
    <location>
        <begin position="579"/>
        <end position="599"/>
    </location>
</feature>
<evidence type="ECO:0000313" key="10">
    <source>
        <dbReference type="Proteomes" id="UP001259982"/>
    </source>
</evidence>
<dbReference type="InterPro" id="IPR003395">
    <property type="entry name" value="RecF/RecN/SMC_N"/>
</dbReference>
<name>A0ABU3B4V3_9GAMM</name>
<accession>A0ABU3B4V3</accession>
<feature type="region of interest" description="Disordered" evidence="7">
    <location>
        <begin position="244"/>
        <end position="291"/>
    </location>
</feature>
<feature type="coiled-coil region" evidence="6">
    <location>
        <begin position="960"/>
        <end position="1015"/>
    </location>
</feature>
<comment type="subunit">
    <text evidence="6">Homodimer.</text>
</comment>
<feature type="domain" description="RecF/RecN/SMC N-terminal" evidence="8">
    <location>
        <begin position="3"/>
        <end position="1157"/>
    </location>
</feature>
<evidence type="ECO:0000256" key="6">
    <source>
        <dbReference type="HAMAP-Rule" id="MF_01894"/>
    </source>
</evidence>
<organism evidence="9 10">
    <name type="scientific">Spectribacter acetivorans</name>
    <dbReference type="NCBI Taxonomy" id="3075603"/>
    <lineage>
        <taxon>Bacteria</taxon>
        <taxon>Pseudomonadati</taxon>
        <taxon>Pseudomonadota</taxon>
        <taxon>Gammaproteobacteria</taxon>
        <taxon>Salinisphaerales</taxon>
        <taxon>Salinisphaeraceae</taxon>
        <taxon>Spectribacter</taxon>
    </lineage>
</organism>
<keyword evidence="5 6" id="KW-0238">DNA-binding</keyword>
<feature type="binding site" evidence="6">
    <location>
        <begin position="32"/>
        <end position="39"/>
    </location>
    <ligand>
        <name>ATP</name>
        <dbReference type="ChEBI" id="CHEBI:30616"/>
    </ligand>
</feature>
<comment type="caution">
    <text evidence="9">The sequence shown here is derived from an EMBL/GenBank/DDBJ whole genome shotgun (WGS) entry which is preliminary data.</text>
</comment>
<feature type="compositionally biased region" description="Basic and acidic residues" evidence="7">
    <location>
        <begin position="254"/>
        <end position="276"/>
    </location>
</feature>